<dbReference type="OrthoDB" id="269872at2759"/>
<gene>
    <name evidence="3" type="ORF">DGYR_LOCUS10736</name>
</gene>
<reference evidence="3 4" key="1">
    <citation type="submission" date="2020-08" db="EMBL/GenBank/DDBJ databases">
        <authorList>
            <person name="Hejnol A."/>
        </authorList>
    </citation>
    <scope>NUCLEOTIDE SEQUENCE [LARGE SCALE GENOMIC DNA]</scope>
</reference>
<feature type="region of interest" description="Disordered" evidence="2">
    <location>
        <begin position="75"/>
        <end position="118"/>
    </location>
</feature>
<evidence type="ECO:0000313" key="4">
    <source>
        <dbReference type="Proteomes" id="UP000549394"/>
    </source>
</evidence>
<accession>A0A7I8W4H6</accession>
<organism evidence="3 4">
    <name type="scientific">Dimorphilus gyrociliatus</name>
    <dbReference type="NCBI Taxonomy" id="2664684"/>
    <lineage>
        <taxon>Eukaryota</taxon>
        <taxon>Metazoa</taxon>
        <taxon>Spiralia</taxon>
        <taxon>Lophotrochozoa</taxon>
        <taxon>Annelida</taxon>
        <taxon>Polychaeta</taxon>
        <taxon>Polychaeta incertae sedis</taxon>
        <taxon>Dinophilidae</taxon>
        <taxon>Dimorphilus</taxon>
    </lineage>
</organism>
<dbReference type="PANTHER" id="PTHR23313">
    <property type="entry name" value="TSEC1-RELATED"/>
    <property type="match status" value="1"/>
</dbReference>
<dbReference type="Proteomes" id="UP000549394">
    <property type="component" value="Unassembled WGS sequence"/>
</dbReference>
<keyword evidence="4" id="KW-1185">Reference proteome</keyword>
<feature type="coiled-coil region" evidence="1">
    <location>
        <begin position="5"/>
        <end position="39"/>
    </location>
</feature>
<evidence type="ECO:0000256" key="1">
    <source>
        <dbReference type="SAM" id="Coils"/>
    </source>
</evidence>
<feature type="compositionally biased region" description="Polar residues" evidence="2">
    <location>
        <begin position="78"/>
        <end position="90"/>
    </location>
</feature>
<evidence type="ECO:0000313" key="3">
    <source>
        <dbReference type="EMBL" id="CAD5123005.1"/>
    </source>
</evidence>
<protein>
    <submittedName>
        <fullName evidence="3">Uncharacterized protein</fullName>
    </submittedName>
</protein>
<dbReference type="AlphaFoldDB" id="A0A7I8W4H6"/>
<keyword evidence="1" id="KW-0175">Coiled coil</keyword>
<proteinExistence type="predicted"/>
<name>A0A7I8W4H6_9ANNE</name>
<evidence type="ECO:0000256" key="2">
    <source>
        <dbReference type="SAM" id="MobiDB-lite"/>
    </source>
</evidence>
<sequence>MTSANNQHLNDILRKEEEYRRLNEELEAKTAQLVQEADLVLRSPSSSFSKPSLLSKIDSDDFFEWNDEEDYEIRKARPTTQSRNQLNKSVSKAKTKPAIAKKAAKPLKSQLSEEYPSTERNNDAEIRFFKAKIRVLQEEINRSGQELAKKRDKTFELTSKQKSLEDELNKTQKTVNSQAATLQKLHKLADEAKSKVVRVQTEVETLKNKTQNLRKVEKKINNNQGSLDVQLQKALDDAKKYRDELHVVKSNEREGSVHDKRQLKGLLSENQSLEKSKKEMISIFNKNMKLIELLRKQKSLLETVKTIPFTESEFARIIGW</sequence>
<comment type="caution">
    <text evidence="3">The sequence shown here is derived from an EMBL/GenBank/DDBJ whole genome shotgun (WGS) entry which is preliminary data.</text>
</comment>
<feature type="coiled-coil region" evidence="1">
    <location>
        <begin position="182"/>
        <end position="251"/>
    </location>
</feature>
<dbReference type="EMBL" id="CAJFCJ010000019">
    <property type="protein sequence ID" value="CAD5123005.1"/>
    <property type="molecule type" value="Genomic_DNA"/>
</dbReference>
<dbReference type="PANTHER" id="PTHR23313:SF0">
    <property type="entry name" value="TESTIS-EXPRESSED PROTEIN 9"/>
    <property type="match status" value="1"/>
</dbReference>